<evidence type="ECO:0000313" key="2">
    <source>
        <dbReference type="EMBL" id="KAH9367121.1"/>
    </source>
</evidence>
<gene>
    <name evidence="2" type="ORF">HPB48_020078</name>
</gene>
<feature type="compositionally biased region" description="Basic residues" evidence="1">
    <location>
        <begin position="90"/>
        <end position="99"/>
    </location>
</feature>
<accession>A0A9J6FXR1</accession>
<reference evidence="2 3" key="1">
    <citation type="journal article" date="2020" name="Cell">
        <title>Large-Scale Comparative Analyses of Tick Genomes Elucidate Their Genetic Diversity and Vector Capacities.</title>
        <authorList>
            <consortium name="Tick Genome and Microbiome Consortium (TIGMIC)"/>
            <person name="Jia N."/>
            <person name="Wang J."/>
            <person name="Shi W."/>
            <person name="Du L."/>
            <person name="Sun Y."/>
            <person name="Zhan W."/>
            <person name="Jiang J.F."/>
            <person name="Wang Q."/>
            <person name="Zhang B."/>
            <person name="Ji P."/>
            <person name="Bell-Sakyi L."/>
            <person name="Cui X.M."/>
            <person name="Yuan T.T."/>
            <person name="Jiang B.G."/>
            <person name="Yang W.F."/>
            <person name="Lam T.T."/>
            <person name="Chang Q.C."/>
            <person name="Ding S.J."/>
            <person name="Wang X.J."/>
            <person name="Zhu J.G."/>
            <person name="Ruan X.D."/>
            <person name="Zhao L."/>
            <person name="Wei J.T."/>
            <person name="Ye R.Z."/>
            <person name="Que T.C."/>
            <person name="Du C.H."/>
            <person name="Zhou Y.H."/>
            <person name="Cheng J.X."/>
            <person name="Dai P.F."/>
            <person name="Guo W.B."/>
            <person name="Han X.H."/>
            <person name="Huang E.J."/>
            <person name="Li L.F."/>
            <person name="Wei W."/>
            <person name="Gao Y.C."/>
            <person name="Liu J.Z."/>
            <person name="Shao H.Z."/>
            <person name="Wang X."/>
            <person name="Wang C.C."/>
            <person name="Yang T.C."/>
            <person name="Huo Q.B."/>
            <person name="Li W."/>
            <person name="Chen H.Y."/>
            <person name="Chen S.E."/>
            <person name="Zhou L.G."/>
            <person name="Ni X.B."/>
            <person name="Tian J.H."/>
            <person name="Sheng Y."/>
            <person name="Liu T."/>
            <person name="Pan Y.S."/>
            <person name="Xia L.Y."/>
            <person name="Li J."/>
            <person name="Zhao F."/>
            <person name="Cao W.C."/>
        </authorList>
    </citation>
    <scope>NUCLEOTIDE SEQUENCE [LARGE SCALE GENOMIC DNA]</scope>
    <source>
        <strain evidence="2">HaeL-2018</strain>
    </source>
</reference>
<name>A0A9J6FXR1_HAELO</name>
<dbReference type="EMBL" id="JABSTR010000004">
    <property type="protein sequence ID" value="KAH9367121.1"/>
    <property type="molecule type" value="Genomic_DNA"/>
</dbReference>
<sequence length="120" mass="12346">MNAVPPNADPPGTDPPVVCRSPSQPRQGIPRATIAHNVGGGTGASGWISALLAGVSVFHGEAFTAQALTTSKAAAAAARGQIAGREPTKNRHSTHTRKQGPRDVGQTQSVPAGRLRRRKA</sequence>
<proteinExistence type="predicted"/>
<comment type="caution">
    <text evidence="2">The sequence shown here is derived from an EMBL/GenBank/DDBJ whole genome shotgun (WGS) entry which is preliminary data.</text>
</comment>
<dbReference type="Proteomes" id="UP000821853">
    <property type="component" value="Chromosome 2"/>
</dbReference>
<feature type="region of interest" description="Disordered" evidence="1">
    <location>
        <begin position="72"/>
        <end position="120"/>
    </location>
</feature>
<keyword evidence="3" id="KW-1185">Reference proteome</keyword>
<dbReference type="VEuPathDB" id="VectorBase:HLOH_042232"/>
<protein>
    <submittedName>
        <fullName evidence="2">Uncharacterized protein</fullName>
    </submittedName>
</protein>
<dbReference type="AlphaFoldDB" id="A0A9J6FXR1"/>
<evidence type="ECO:0000313" key="3">
    <source>
        <dbReference type="Proteomes" id="UP000821853"/>
    </source>
</evidence>
<evidence type="ECO:0000256" key="1">
    <source>
        <dbReference type="SAM" id="MobiDB-lite"/>
    </source>
</evidence>
<organism evidence="2 3">
    <name type="scientific">Haemaphysalis longicornis</name>
    <name type="common">Bush tick</name>
    <dbReference type="NCBI Taxonomy" id="44386"/>
    <lineage>
        <taxon>Eukaryota</taxon>
        <taxon>Metazoa</taxon>
        <taxon>Ecdysozoa</taxon>
        <taxon>Arthropoda</taxon>
        <taxon>Chelicerata</taxon>
        <taxon>Arachnida</taxon>
        <taxon>Acari</taxon>
        <taxon>Parasitiformes</taxon>
        <taxon>Ixodida</taxon>
        <taxon>Ixodoidea</taxon>
        <taxon>Ixodidae</taxon>
        <taxon>Haemaphysalinae</taxon>
        <taxon>Haemaphysalis</taxon>
    </lineage>
</organism>
<feature type="region of interest" description="Disordered" evidence="1">
    <location>
        <begin position="1"/>
        <end position="40"/>
    </location>
</feature>